<evidence type="ECO:0000256" key="4">
    <source>
        <dbReference type="ARBA" id="ARBA00022452"/>
    </source>
</evidence>
<dbReference type="GO" id="GO:0006811">
    <property type="term" value="P:monoatomic ion transport"/>
    <property type="evidence" value="ECO:0007669"/>
    <property type="project" value="UniProtKB-KW"/>
</dbReference>
<feature type="domain" description="SLBB" evidence="18">
    <location>
        <begin position="257"/>
        <end position="342"/>
    </location>
</feature>
<dbReference type="InterPro" id="IPR040716">
    <property type="entry name" value="Wza_C"/>
</dbReference>
<keyword evidence="13" id="KW-0998">Cell outer membrane</keyword>
<dbReference type="GO" id="GO:0015159">
    <property type="term" value="F:polysaccharide transmembrane transporter activity"/>
    <property type="evidence" value="ECO:0007669"/>
    <property type="project" value="InterPro"/>
</dbReference>
<dbReference type="NCBIfam" id="NF011658">
    <property type="entry name" value="PRK15078.1"/>
    <property type="match status" value="1"/>
</dbReference>
<dbReference type="GO" id="GO:0046930">
    <property type="term" value="C:pore complex"/>
    <property type="evidence" value="ECO:0007669"/>
    <property type="project" value="UniProtKB-KW"/>
</dbReference>
<evidence type="ECO:0000256" key="11">
    <source>
        <dbReference type="ARBA" id="ARBA00023136"/>
    </source>
</evidence>
<dbReference type="PANTHER" id="PTHR33619:SF3">
    <property type="entry name" value="POLYSACCHARIDE EXPORT PROTEIN GFCE-RELATED"/>
    <property type="match status" value="1"/>
</dbReference>
<keyword evidence="11" id="KW-0472">Membrane</keyword>
<evidence type="ECO:0000256" key="13">
    <source>
        <dbReference type="ARBA" id="ARBA00023237"/>
    </source>
</evidence>
<comment type="similarity">
    <text evidence="2">Belongs to the BexD/CtrA/VexA family.</text>
</comment>
<keyword evidence="14" id="KW-0449">Lipoprotein</keyword>
<evidence type="ECO:0000256" key="6">
    <source>
        <dbReference type="ARBA" id="ARBA00022692"/>
    </source>
</evidence>
<keyword evidence="4" id="KW-1134">Transmembrane beta strand</keyword>
<dbReference type="Proteomes" id="UP000469950">
    <property type="component" value="Unassembled WGS sequence"/>
</dbReference>
<dbReference type="InterPro" id="IPR054765">
    <property type="entry name" value="SLBB_dom"/>
</dbReference>
<keyword evidence="12" id="KW-0564">Palmitate</keyword>
<dbReference type="EMBL" id="WBMP01000020">
    <property type="protein sequence ID" value="KAE8544186.1"/>
    <property type="molecule type" value="Genomic_DNA"/>
</dbReference>
<evidence type="ECO:0000256" key="5">
    <source>
        <dbReference type="ARBA" id="ARBA00022597"/>
    </source>
</evidence>
<dbReference type="PROSITE" id="PS51257">
    <property type="entry name" value="PROKAR_LIPOPROTEIN"/>
    <property type="match status" value="1"/>
</dbReference>
<keyword evidence="7 15" id="KW-0732">Signal</keyword>
<dbReference type="InterPro" id="IPR049712">
    <property type="entry name" value="Poly_export"/>
</dbReference>
<evidence type="ECO:0000256" key="10">
    <source>
        <dbReference type="ARBA" id="ARBA00023114"/>
    </source>
</evidence>
<evidence type="ECO:0000256" key="3">
    <source>
        <dbReference type="ARBA" id="ARBA00022448"/>
    </source>
</evidence>
<accession>A0A833JMP8</accession>
<name>A0A833JMP8_MARNT</name>
<dbReference type="Pfam" id="PF02563">
    <property type="entry name" value="Poly_export"/>
    <property type="match status" value="1"/>
</dbReference>
<keyword evidence="6" id="KW-0812">Transmembrane</keyword>
<dbReference type="Gene3D" id="1.20.5.70">
    <property type="match status" value="1"/>
</dbReference>
<evidence type="ECO:0000313" key="19">
    <source>
        <dbReference type="EMBL" id="KAE8544186.1"/>
    </source>
</evidence>
<dbReference type="Gene3D" id="3.30.1950.10">
    <property type="entry name" value="wza like domain"/>
    <property type="match status" value="1"/>
</dbReference>
<comment type="subcellular location">
    <subcellularLocation>
        <location evidence="1">Cell outer membrane</location>
        <topology evidence="1">Multi-pass membrane protein</topology>
    </subcellularLocation>
</comment>
<evidence type="ECO:0000256" key="7">
    <source>
        <dbReference type="ARBA" id="ARBA00022729"/>
    </source>
</evidence>
<keyword evidence="3" id="KW-0813">Transport</keyword>
<dbReference type="AlphaFoldDB" id="A0A833JMP8"/>
<dbReference type="InterPro" id="IPR003715">
    <property type="entry name" value="Poly_export_N"/>
</dbReference>
<feature type="domain" description="Outer-membrane lipoprotein Wza C-terminal" evidence="17">
    <location>
        <begin position="345"/>
        <end position="364"/>
    </location>
</feature>
<gene>
    <name evidence="19" type="ORF">F6453_3443</name>
</gene>
<sequence>MKQLLTAVVLVALSGCAAIPGSHIPSGSSKWFSADSSVAQDEALDLETQVDIYPITPGLIRGMREESPAAPTQNAELEQDIEAYDYVVNAGDILNITVWDHPELTIPAGSMRTPTEAGNWVHSDGTIFYPYVGKVKVAGLKVTEIRDILRERLAEYIESPQVDVTVAGFRSKRVYVTGEVKAPGTQSITNVPLTLLEAVSQAGGLTDMADWTNVTLTRGDQTRQFSLRDLYQKGDITENIVLRPNDIVHVARNDAAKVFVLGEVLDPQSINFGRSDITLADALTGAGGFAQATADASGVFVVRRAPEGSDKVANVYQLNARNATALVLADQFLLQPRDIVYVTAAPIARWNRLIAQIVPTAQAIFFFARAEEEVTGTD</sequence>
<evidence type="ECO:0000256" key="12">
    <source>
        <dbReference type="ARBA" id="ARBA00023139"/>
    </source>
</evidence>
<dbReference type="GO" id="GO:0009279">
    <property type="term" value="C:cell outer membrane"/>
    <property type="evidence" value="ECO:0007669"/>
    <property type="project" value="UniProtKB-SubCell"/>
</dbReference>
<feature type="domain" description="SLBB" evidence="18">
    <location>
        <begin position="172"/>
        <end position="250"/>
    </location>
</feature>
<dbReference type="GO" id="GO:0015288">
    <property type="term" value="F:porin activity"/>
    <property type="evidence" value="ECO:0007669"/>
    <property type="project" value="UniProtKB-KW"/>
</dbReference>
<evidence type="ECO:0000256" key="14">
    <source>
        <dbReference type="ARBA" id="ARBA00023288"/>
    </source>
</evidence>
<feature type="domain" description="Polysaccharide export protein N-terminal" evidence="16">
    <location>
        <begin position="83"/>
        <end position="166"/>
    </location>
</feature>
<proteinExistence type="inferred from homology"/>
<evidence type="ECO:0000256" key="8">
    <source>
        <dbReference type="ARBA" id="ARBA00023047"/>
    </source>
</evidence>
<keyword evidence="10" id="KW-0626">Porin</keyword>
<evidence type="ECO:0000256" key="9">
    <source>
        <dbReference type="ARBA" id="ARBA00023065"/>
    </source>
</evidence>
<reference evidence="19 20" key="1">
    <citation type="submission" date="2019-10" db="EMBL/GenBank/DDBJ databases">
        <title>Draft genome sequence of Marinobacter hydrocarbonoclasticus NCT7M from the microbiome of the marine copepod.</title>
        <authorList>
            <person name="Nuttall R."/>
            <person name="Sharma G."/>
            <person name="Moisander P."/>
        </authorList>
    </citation>
    <scope>NUCLEOTIDE SEQUENCE [LARGE SCALE GENOMIC DNA]</scope>
    <source>
        <strain evidence="19 20">NCT7M</strain>
    </source>
</reference>
<dbReference type="Pfam" id="PF18412">
    <property type="entry name" value="Wza_C"/>
    <property type="match status" value="1"/>
</dbReference>
<keyword evidence="9" id="KW-0406">Ion transport</keyword>
<evidence type="ECO:0000259" key="16">
    <source>
        <dbReference type="Pfam" id="PF02563"/>
    </source>
</evidence>
<evidence type="ECO:0000259" key="18">
    <source>
        <dbReference type="Pfam" id="PF22461"/>
    </source>
</evidence>
<feature type="signal peptide" evidence="15">
    <location>
        <begin position="1"/>
        <end position="17"/>
    </location>
</feature>
<keyword evidence="5" id="KW-0762">Sugar transport</keyword>
<keyword evidence="8" id="KW-0625">Polysaccharide transport</keyword>
<organism evidence="19 20">
    <name type="scientific">Marinobacter nauticus</name>
    <name type="common">Marinobacter hydrocarbonoclasticus</name>
    <name type="synonym">Marinobacter aquaeolei</name>
    <dbReference type="NCBI Taxonomy" id="2743"/>
    <lineage>
        <taxon>Bacteria</taxon>
        <taxon>Pseudomonadati</taxon>
        <taxon>Pseudomonadota</taxon>
        <taxon>Gammaproteobacteria</taxon>
        <taxon>Pseudomonadales</taxon>
        <taxon>Marinobacteraceae</taxon>
        <taxon>Marinobacter</taxon>
    </lineage>
</organism>
<evidence type="ECO:0000313" key="20">
    <source>
        <dbReference type="Proteomes" id="UP000469950"/>
    </source>
</evidence>
<dbReference type="PANTHER" id="PTHR33619">
    <property type="entry name" value="POLYSACCHARIDE EXPORT PROTEIN GFCE-RELATED"/>
    <property type="match status" value="1"/>
</dbReference>
<evidence type="ECO:0000256" key="2">
    <source>
        <dbReference type="ARBA" id="ARBA00009450"/>
    </source>
</evidence>
<evidence type="ECO:0000256" key="15">
    <source>
        <dbReference type="SAM" id="SignalP"/>
    </source>
</evidence>
<dbReference type="Gene3D" id="3.10.560.10">
    <property type="entry name" value="Outer membrane lipoprotein wza domain like"/>
    <property type="match status" value="2"/>
</dbReference>
<comment type="caution">
    <text evidence="19">The sequence shown here is derived from an EMBL/GenBank/DDBJ whole genome shotgun (WGS) entry which is preliminary data.</text>
</comment>
<feature type="chain" id="PRO_5033015652" evidence="15">
    <location>
        <begin position="18"/>
        <end position="378"/>
    </location>
</feature>
<evidence type="ECO:0000256" key="1">
    <source>
        <dbReference type="ARBA" id="ARBA00004571"/>
    </source>
</evidence>
<dbReference type="Pfam" id="PF22461">
    <property type="entry name" value="SLBB_2"/>
    <property type="match status" value="2"/>
</dbReference>
<evidence type="ECO:0000259" key="17">
    <source>
        <dbReference type="Pfam" id="PF18412"/>
    </source>
</evidence>
<protein>
    <submittedName>
        <fullName evidence="19">Putative polysaccharide export protein YccZ</fullName>
    </submittedName>
</protein>
<dbReference type="RefSeq" id="WP_153741497.1">
    <property type="nucleotide sequence ID" value="NZ_WBMP01000020.1"/>
</dbReference>